<name>A0A6L2P8Q0_COPFO</name>
<sequence>MDPETVHKLIHCNLQQLNLLHPASYAFTEGMFKVPNKKGFENIMHYLLNIVDPMKCAKVIPWPLLDRKAESQFRISVKIFLMEINSDYPEANLPKIVPLFLMNPGGDKFAYFMWKLTKFVLLRSLCRTYGTSDVLLPPRTFVNDPISSAKLSLDCALAGSATQTAVSNQLKRDSLLSQECERQCRIQLSELAEAITKYENHLKELVKDSLVSAEMKEKLCSCFDDTDVIAEWAGVVEAEGRVVEAITHVLNKVGNSVTNLLETIKVAEDNEACQLRLDPSSLNICTASINSMADDLKEIMKNAQSGKLSLSEFIEPLIRSQMPLIQHIVNNGLQDMSPVFPDVCSVNAEFKEVAVMWRDVEAKLQETLNHAQTSCEVLHKEFKTLKSECTDKTEVSSSTGLSIPDGAAVEDVYITDQTPDRGVTGNILSKLTKSNTVANIVIDPQLIQTPEFDRKYDSHPHLPDVRSTAKEYETPVQKHNYVLPATTSKKSYFVDLHSLTKSLVRNKKTAETAAELQSVPRLYKKGPKARAALAVNKELFKKSTGDTEEKVINCDKAVIFDV</sequence>
<dbReference type="PANTHER" id="PTHR16151:SF2">
    <property type="entry name" value="HAUS AUGMIN-LIKE COMPLEX SUBUNIT 6"/>
    <property type="match status" value="1"/>
</dbReference>
<dbReference type="GO" id="GO:0051225">
    <property type="term" value="P:spindle assembly"/>
    <property type="evidence" value="ECO:0007669"/>
    <property type="project" value="InterPro"/>
</dbReference>
<proteinExistence type="predicted"/>
<reference evidence="3" key="1">
    <citation type="submission" date="2020-01" db="EMBL/GenBank/DDBJ databases">
        <title>Draft genome sequence of the Termite Coptotermes fromosanus.</title>
        <authorList>
            <person name="Itakura S."/>
            <person name="Yosikawa Y."/>
            <person name="Umezawa K."/>
        </authorList>
    </citation>
    <scope>NUCLEOTIDE SEQUENCE [LARGE SCALE GENOMIC DNA]</scope>
</reference>
<dbReference type="InterPro" id="IPR028163">
    <property type="entry name" value="HAUS_6_N"/>
</dbReference>
<dbReference type="InterPro" id="IPR026797">
    <property type="entry name" value="HAUS_6"/>
</dbReference>
<feature type="domain" description="HAUS augmin-like complex subunit 6 N-terminal" evidence="1">
    <location>
        <begin position="13"/>
        <end position="205"/>
    </location>
</feature>
<dbReference type="GO" id="GO:0070652">
    <property type="term" value="C:HAUS complex"/>
    <property type="evidence" value="ECO:0007669"/>
    <property type="project" value="InterPro"/>
</dbReference>
<organism evidence="2 3">
    <name type="scientific">Coptotermes formosanus</name>
    <name type="common">Formosan subterranean termite</name>
    <dbReference type="NCBI Taxonomy" id="36987"/>
    <lineage>
        <taxon>Eukaryota</taxon>
        <taxon>Metazoa</taxon>
        <taxon>Ecdysozoa</taxon>
        <taxon>Arthropoda</taxon>
        <taxon>Hexapoda</taxon>
        <taxon>Insecta</taxon>
        <taxon>Pterygota</taxon>
        <taxon>Neoptera</taxon>
        <taxon>Polyneoptera</taxon>
        <taxon>Dictyoptera</taxon>
        <taxon>Blattodea</taxon>
        <taxon>Blattoidea</taxon>
        <taxon>Termitoidae</taxon>
        <taxon>Rhinotermitidae</taxon>
        <taxon>Coptotermes</taxon>
    </lineage>
</organism>
<evidence type="ECO:0000313" key="2">
    <source>
        <dbReference type="EMBL" id="GFG28706.1"/>
    </source>
</evidence>
<dbReference type="Proteomes" id="UP000502823">
    <property type="component" value="Unassembled WGS sequence"/>
</dbReference>
<dbReference type="Pfam" id="PF14661">
    <property type="entry name" value="HAUS6_N"/>
    <property type="match status" value="1"/>
</dbReference>
<dbReference type="PANTHER" id="PTHR16151">
    <property type="entry name" value="HAUS AUGMIN-LIKE COMPLEX SUBUNIT 6"/>
    <property type="match status" value="1"/>
</dbReference>
<dbReference type="AlphaFoldDB" id="A0A6L2P8Q0"/>
<gene>
    <name evidence="2" type="ORF">Cfor_05988</name>
</gene>
<dbReference type="InParanoid" id="A0A6L2P8Q0"/>
<protein>
    <recommendedName>
        <fullName evidence="1">HAUS augmin-like complex subunit 6 N-terminal domain-containing protein</fullName>
    </recommendedName>
</protein>
<dbReference type="GO" id="GO:1990498">
    <property type="term" value="C:mitotic spindle microtubule"/>
    <property type="evidence" value="ECO:0007669"/>
    <property type="project" value="TreeGrafter"/>
</dbReference>
<dbReference type="EMBL" id="BLKM01000078">
    <property type="protein sequence ID" value="GFG28706.1"/>
    <property type="molecule type" value="Genomic_DNA"/>
</dbReference>
<evidence type="ECO:0000259" key="1">
    <source>
        <dbReference type="Pfam" id="PF14661"/>
    </source>
</evidence>
<dbReference type="OrthoDB" id="5575722at2759"/>
<evidence type="ECO:0000313" key="3">
    <source>
        <dbReference type="Proteomes" id="UP000502823"/>
    </source>
</evidence>
<dbReference type="GO" id="GO:0008017">
    <property type="term" value="F:microtubule binding"/>
    <property type="evidence" value="ECO:0007669"/>
    <property type="project" value="TreeGrafter"/>
</dbReference>
<comment type="caution">
    <text evidence="2">The sequence shown here is derived from an EMBL/GenBank/DDBJ whole genome shotgun (WGS) entry which is preliminary data.</text>
</comment>
<keyword evidence="3" id="KW-1185">Reference proteome</keyword>
<accession>A0A6L2P8Q0</accession>